<comment type="caution">
    <text evidence="1">The sequence shown here is derived from an EMBL/GenBank/DDBJ whole genome shotgun (WGS) entry which is preliminary data.</text>
</comment>
<protein>
    <submittedName>
        <fullName evidence="1">Uncharacterized protein</fullName>
    </submittedName>
</protein>
<reference evidence="1 2" key="1">
    <citation type="submission" date="2018-05" db="EMBL/GenBank/DDBJ databases">
        <title>Genomic Encyclopedia of Type Strains, Phase IV (KMG-IV): sequencing the most valuable type-strain genomes for metagenomic binning, comparative biology and taxonomic classification.</title>
        <authorList>
            <person name="Goeker M."/>
        </authorList>
    </citation>
    <scope>NUCLEOTIDE SEQUENCE [LARGE SCALE GENOMIC DNA]</scope>
    <source>
        <strain evidence="1 2">DSM 16791</strain>
    </source>
</reference>
<name>A0A317PVE0_9HYPH</name>
<organism evidence="1 2">
    <name type="scientific">Hoeflea marina</name>
    <dbReference type="NCBI Taxonomy" id="274592"/>
    <lineage>
        <taxon>Bacteria</taxon>
        <taxon>Pseudomonadati</taxon>
        <taxon>Pseudomonadota</taxon>
        <taxon>Alphaproteobacteria</taxon>
        <taxon>Hyphomicrobiales</taxon>
        <taxon>Rhizobiaceae</taxon>
        <taxon>Hoeflea</taxon>
    </lineage>
</organism>
<keyword evidence="2" id="KW-1185">Reference proteome</keyword>
<accession>A0A317PVE0</accession>
<evidence type="ECO:0000313" key="2">
    <source>
        <dbReference type="Proteomes" id="UP000246352"/>
    </source>
</evidence>
<evidence type="ECO:0000313" key="1">
    <source>
        <dbReference type="EMBL" id="PWW04246.1"/>
    </source>
</evidence>
<sequence>MSFKYPKVSGCCKLPSKWHRGNGTETPCGVATGVQGEQLAKQADLKWIFEDLAPVSRIFE</sequence>
<dbReference type="EMBL" id="QGTR01000001">
    <property type="protein sequence ID" value="PWW04246.1"/>
    <property type="molecule type" value="Genomic_DNA"/>
</dbReference>
<proteinExistence type="predicted"/>
<dbReference type="Proteomes" id="UP000246352">
    <property type="component" value="Unassembled WGS sequence"/>
</dbReference>
<gene>
    <name evidence="1" type="ORF">DFR52_101940</name>
</gene>
<dbReference type="AlphaFoldDB" id="A0A317PVE0"/>